<evidence type="ECO:0000259" key="2">
    <source>
        <dbReference type="Pfam" id="PF07589"/>
    </source>
</evidence>
<feature type="domain" description="Ice-binding protein C-terminal" evidence="2">
    <location>
        <begin position="193"/>
        <end position="217"/>
    </location>
</feature>
<evidence type="ECO:0000313" key="4">
    <source>
        <dbReference type="Proteomes" id="UP000629098"/>
    </source>
</evidence>
<sequence>MGISNFVKRSTIAFVGALSVISFAGAAPSYAGIVNGDFESGNLNGWGTIGSASIENGGVSLSASGVSDTELETFLGLSVGTLDALNNINATNGSAIKQTITANAGDTLSFDWLFQANDYAPYNDFSFFTIGSIGSKLADVFQVGNYGQTASKTSYTFDKAGTYTVGFGVVNALDTAASPTLAVDNVKLSSVAAVPEPASMLGILAVGAFGVTSLQKRKQQAKA</sequence>
<proteinExistence type="predicted"/>
<feature type="signal peptide" evidence="1">
    <location>
        <begin position="1"/>
        <end position="26"/>
    </location>
</feature>
<feature type="chain" id="PRO_5035195224" evidence="1">
    <location>
        <begin position="27"/>
        <end position="223"/>
    </location>
</feature>
<evidence type="ECO:0000256" key="1">
    <source>
        <dbReference type="SAM" id="SignalP"/>
    </source>
</evidence>
<accession>A0A8J6XQ56</accession>
<protein>
    <submittedName>
        <fullName evidence="3">PEP-CTERM sorting domain-containing protein</fullName>
    </submittedName>
</protein>
<dbReference type="AlphaFoldDB" id="A0A8J6XQ56"/>
<dbReference type="InterPro" id="IPR013424">
    <property type="entry name" value="Ice-binding_C"/>
</dbReference>
<dbReference type="Pfam" id="PF07589">
    <property type="entry name" value="PEP-CTERM"/>
    <property type="match status" value="1"/>
</dbReference>
<keyword evidence="1" id="KW-0732">Signal</keyword>
<comment type="caution">
    <text evidence="3">The sequence shown here is derived from an EMBL/GenBank/DDBJ whole genome shotgun (WGS) entry which is preliminary data.</text>
</comment>
<organism evidence="3 4">
    <name type="scientific">Iningainema tapete BLCC-T55</name>
    <dbReference type="NCBI Taxonomy" id="2748662"/>
    <lineage>
        <taxon>Bacteria</taxon>
        <taxon>Bacillati</taxon>
        <taxon>Cyanobacteriota</taxon>
        <taxon>Cyanophyceae</taxon>
        <taxon>Nostocales</taxon>
        <taxon>Scytonemataceae</taxon>
        <taxon>Iningainema tapete</taxon>
    </lineage>
</organism>
<evidence type="ECO:0000313" key="3">
    <source>
        <dbReference type="EMBL" id="MBD2775326.1"/>
    </source>
</evidence>
<dbReference type="EMBL" id="JACXAE010000078">
    <property type="protein sequence ID" value="MBD2775326.1"/>
    <property type="molecule type" value="Genomic_DNA"/>
</dbReference>
<reference evidence="3" key="1">
    <citation type="submission" date="2020-09" db="EMBL/GenBank/DDBJ databases">
        <title>Iningainema tapete sp. nov. (Scytonemataceae, Cyanobacteria) from greenhouses in central Florida (USA) produces two types of nodularin with biosynthetic potential for microcystin-LR and anabaenopeptins.</title>
        <authorList>
            <person name="Berthold D.E."/>
            <person name="Lefler F.W."/>
            <person name="Huang I.-S."/>
            <person name="Abdulla H."/>
            <person name="Zimba P.V."/>
            <person name="Laughinghouse H.D. IV."/>
        </authorList>
    </citation>
    <scope>NUCLEOTIDE SEQUENCE</scope>
    <source>
        <strain evidence="3">BLCCT55</strain>
    </source>
</reference>
<name>A0A8J6XQ56_9CYAN</name>
<keyword evidence="4" id="KW-1185">Reference proteome</keyword>
<dbReference type="NCBIfam" id="TIGR02595">
    <property type="entry name" value="PEP_CTERM"/>
    <property type="match status" value="1"/>
</dbReference>
<dbReference type="Proteomes" id="UP000629098">
    <property type="component" value="Unassembled WGS sequence"/>
</dbReference>
<gene>
    <name evidence="3" type="ORF">ICL16_25510</name>
</gene>
<dbReference type="RefSeq" id="WP_190833569.1">
    <property type="nucleotide sequence ID" value="NZ_CAWPPI010000078.1"/>
</dbReference>